<keyword evidence="4 10" id="KW-0812">Transmembrane</keyword>
<dbReference type="PANTHER" id="PTHR10281:SF45">
    <property type="entry name" value="MEMBRANE STEROID-BINDING PROTEIN 2"/>
    <property type="match status" value="1"/>
</dbReference>
<dbReference type="GO" id="GO:0005886">
    <property type="term" value="C:plasma membrane"/>
    <property type="evidence" value="ECO:0007669"/>
    <property type="project" value="UniProtKB-SubCell"/>
</dbReference>
<protein>
    <submittedName>
        <fullName evidence="12">PREDICTED: membrane</fullName>
    </submittedName>
</protein>
<evidence type="ECO:0000256" key="5">
    <source>
        <dbReference type="ARBA" id="ARBA00022989"/>
    </source>
</evidence>
<evidence type="ECO:0000256" key="2">
    <source>
        <dbReference type="ARBA" id="ARBA00022475"/>
    </source>
</evidence>
<dbReference type="AlphaFoldDB" id="A0A5E4E5K2"/>
<evidence type="ECO:0000256" key="4">
    <source>
        <dbReference type="ARBA" id="ARBA00022692"/>
    </source>
</evidence>
<feature type="domain" description="Cytochrome b5 heme-binding" evidence="11">
    <location>
        <begin position="69"/>
        <end position="165"/>
    </location>
</feature>
<evidence type="ECO:0000259" key="11">
    <source>
        <dbReference type="SMART" id="SM01117"/>
    </source>
</evidence>
<accession>A0A5E4E5K2</accession>
<evidence type="ECO:0000256" key="10">
    <source>
        <dbReference type="SAM" id="Phobius"/>
    </source>
</evidence>
<dbReference type="InterPro" id="IPR001199">
    <property type="entry name" value="Cyt_B5-like_heme/steroid-bd"/>
</dbReference>
<evidence type="ECO:0000256" key="7">
    <source>
        <dbReference type="ARBA" id="ARBA00023136"/>
    </source>
</evidence>
<evidence type="ECO:0000313" key="13">
    <source>
        <dbReference type="Proteomes" id="UP000327085"/>
    </source>
</evidence>
<feature type="compositionally biased region" description="Polar residues" evidence="9">
    <location>
        <begin position="186"/>
        <end position="200"/>
    </location>
</feature>
<keyword evidence="6" id="KW-0446">Lipid-binding</keyword>
<name>A0A5E4E5K2_PRUDU</name>
<keyword evidence="3" id="KW-0754">Steroid-binding</keyword>
<evidence type="ECO:0000256" key="8">
    <source>
        <dbReference type="ARBA" id="ARBA00038357"/>
    </source>
</evidence>
<dbReference type="EMBL" id="CABIKO010000003">
    <property type="protein sequence ID" value="VVA11083.1"/>
    <property type="molecule type" value="Genomic_DNA"/>
</dbReference>
<comment type="similarity">
    <text evidence="8">Belongs to the cytochrome b5 family. MAPR subfamily.</text>
</comment>
<dbReference type="InterPro" id="IPR036400">
    <property type="entry name" value="Cyt_B5-like_heme/steroid_sf"/>
</dbReference>
<dbReference type="Pfam" id="PF00173">
    <property type="entry name" value="Cyt-b5"/>
    <property type="match status" value="1"/>
</dbReference>
<evidence type="ECO:0000256" key="3">
    <source>
        <dbReference type="ARBA" id="ARBA00022665"/>
    </source>
</evidence>
<keyword evidence="7 10" id="KW-0472">Membrane</keyword>
<keyword evidence="2" id="KW-1003">Cell membrane</keyword>
<dbReference type="Proteomes" id="UP000327085">
    <property type="component" value="Chromosome 2"/>
</dbReference>
<organism evidence="12 13">
    <name type="scientific">Prunus dulcis</name>
    <name type="common">Almond</name>
    <name type="synonym">Amygdalus dulcis</name>
    <dbReference type="NCBI Taxonomy" id="3755"/>
    <lineage>
        <taxon>Eukaryota</taxon>
        <taxon>Viridiplantae</taxon>
        <taxon>Streptophyta</taxon>
        <taxon>Embryophyta</taxon>
        <taxon>Tracheophyta</taxon>
        <taxon>Spermatophyta</taxon>
        <taxon>Magnoliopsida</taxon>
        <taxon>eudicotyledons</taxon>
        <taxon>Gunneridae</taxon>
        <taxon>Pentapetalae</taxon>
        <taxon>rosids</taxon>
        <taxon>fabids</taxon>
        <taxon>Rosales</taxon>
        <taxon>Rosaceae</taxon>
        <taxon>Amygdaloideae</taxon>
        <taxon>Amygdaleae</taxon>
        <taxon>Prunus</taxon>
    </lineage>
</organism>
<evidence type="ECO:0000256" key="6">
    <source>
        <dbReference type="ARBA" id="ARBA00023121"/>
    </source>
</evidence>
<dbReference type="GO" id="GO:0005496">
    <property type="term" value="F:steroid binding"/>
    <property type="evidence" value="ECO:0007669"/>
    <property type="project" value="UniProtKB-KW"/>
</dbReference>
<dbReference type="FunFam" id="3.10.120.10:FF:000006">
    <property type="entry name" value="Membrane steroid-binding protein 1"/>
    <property type="match status" value="1"/>
</dbReference>
<keyword evidence="5 10" id="KW-1133">Transmembrane helix</keyword>
<dbReference type="SUPFAM" id="SSF55856">
    <property type="entry name" value="Cytochrome b5-like heme/steroid binding domain"/>
    <property type="match status" value="1"/>
</dbReference>
<dbReference type="InterPro" id="IPR050577">
    <property type="entry name" value="MAPR/NEUFC/NENF-like"/>
</dbReference>
<evidence type="ECO:0000313" key="12">
    <source>
        <dbReference type="EMBL" id="VVA11083.1"/>
    </source>
</evidence>
<evidence type="ECO:0000256" key="9">
    <source>
        <dbReference type="SAM" id="MobiDB-lite"/>
    </source>
</evidence>
<dbReference type="InParanoid" id="A0A5E4E5K2"/>
<gene>
    <name evidence="12" type="ORF">ALMOND_2B023300</name>
</gene>
<dbReference type="Gramene" id="VVA11083">
    <property type="protein sequence ID" value="VVA11083"/>
    <property type="gene ID" value="Prudul26B023300"/>
</dbReference>
<reference evidence="13" key="1">
    <citation type="journal article" date="2020" name="Plant J.">
        <title>Transposons played a major role in the diversification between the closely related almond and peach genomes: results from the almond genome sequence.</title>
        <authorList>
            <person name="Alioto T."/>
            <person name="Alexiou K.G."/>
            <person name="Bardil A."/>
            <person name="Barteri F."/>
            <person name="Castanera R."/>
            <person name="Cruz F."/>
            <person name="Dhingra A."/>
            <person name="Duval H."/>
            <person name="Fernandez I Marti A."/>
            <person name="Frias L."/>
            <person name="Galan B."/>
            <person name="Garcia J.L."/>
            <person name="Howad W."/>
            <person name="Gomez-Garrido J."/>
            <person name="Gut M."/>
            <person name="Julca I."/>
            <person name="Morata J."/>
            <person name="Puigdomenech P."/>
            <person name="Ribeca P."/>
            <person name="Rubio Cabetas M.J."/>
            <person name="Vlasova A."/>
            <person name="Wirthensohn M."/>
            <person name="Garcia-Mas J."/>
            <person name="Gabaldon T."/>
            <person name="Casacuberta J.M."/>
            <person name="Arus P."/>
        </authorList>
    </citation>
    <scope>NUCLEOTIDE SEQUENCE [LARGE SCALE GENOMIC DNA]</scope>
    <source>
        <strain evidence="13">cv. Texas</strain>
    </source>
</reference>
<feature type="region of interest" description="Disordered" evidence="9">
    <location>
        <begin position="169"/>
        <end position="225"/>
    </location>
</feature>
<dbReference type="PANTHER" id="PTHR10281">
    <property type="entry name" value="MEMBRANE-ASSOCIATED PROGESTERONE RECEPTOR COMPONENT-RELATED"/>
    <property type="match status" value="1"/>
</dbReference>
<dbReference type="SMART" id="SM01117">
    <property type="entry name" value="Cyt-b5"/>
    <property type="match status" value="1"/>
</dbReference>
<sequence length="320" mass="34483">MALQLWETLKEAIVAYTGLSPATFFTLLALLVAIYHVISGLFGSSDNHQTPRNMEEMQPLAPPVQLGEITEDELKQYDGTDSKKPLLMAIKGQIYDVSQSRMFYGPGGPYALFAGKDASRALAKMSFEDKDLTGDISGLGPFELDALQDWEYKFMSKYVTVGTIKKAETDGEATGETTKAAEDIPSESSAVKSEETSTSAEAKDGTPVFQNDGTEGCKGSDPAEKNDYGQIVGNIRSHAGLFDVGNDIALVQVSSCRCISPRCPRSEDSASRLTAKFSSLFARRLISGSHSSAGFGYKKINQIYAVAHQAVPSGPNPLHN</sequence>
<dbReference type="FunCoup" id="A0A5E4E5K2">
    <property type="interactions" value="2705"/>
</dbReference>
<dbReference type="GO" id="GO:0005783">
    <property type="term" value="C:endoplasmic reticulum"/>
    <property type="evidence" value="ECO:0007669"/>
    <property type="project" value="TreeGrafter"/>
</dbReference>
<feature type="transmembrane region" description="Helical" evidence="10">
    <location>
        <begin position="12"/>
        <end position="38"/>
    </location>
</feature>
<comment type="subcellular location">
    <subcellularLocation>
        <location evidence="1">Cell membrane</location>
    </subcellularLocation>
</comment>
<evidence type="ECO:0000256" key="1">
    <source>
        <dbReference type="ARBA" id="ARBA00004236"/>
    </source>
</evidence>
<proteinExistence type="inferred from homology"/>
<dbReference type="Gene3D" id="3.10.120.10">
    <property type="entry name" value="Cytochrome b5-like heme/steroid binding domain"/>
    <property type="match status" value="1"/>
</dbReference>